<feature type="region of interest" description="Disordered" evidence="9">
    <location>
        <begin position="228"/>
        <end position="347"/>
    </location>
</feature>
<dbReference type="Gene3D" id="3.30.160.60">
    <property type="entry name" value="Classic Zinc Finger"/>
    <property type="match status" value="3"/>
</dbReference>
<dbReference type="EMBL" id="VIIS01000188">
    <property type="protein sequence ID" value="KAF0312202.1"/>
    <property type="molecule type" value="Genomic_DNA"/>
</dbReference>
<keyword evidence="3" id="KW-0677">Repeat</keyword>
<dbReference type="GO" id="GO:0003700">
    <property type="term" value="F:DNA-binding transcription factor activity"/>
    <property type="evidence" value="ECO:0007669"/>
    <property type="project" value="TreeGrafter"/>
</dbReference>
<evidence type="ECO:0000256" key="4">
    <source>
        <dbReference type="ARBA" id="ARBA00022771"/>
    </source>
</evidence>
<dbReference type="FunFam" id="3.30.160.60:FF:000446">
    <property type="entry name" value="Zinc finger protein"/>
    <property type="match status" value="1"/>
</dbReference>
<dbReference type="GO" id="GO:0000978">
    <property type="term" value="F:RNA polymerase II cis-regulatory region sequence-specific DNA binding"/>
    <property type="evidence" value="ECO:0007669"/>
    <property type="project" value="TreeGrafter"/>
</dbReference>
<dbReference type="PROSITE" id="PS50157">
    <property type="entry name" value="ZINC_FINGER_C2H2_2"/>
    <property type="match status" value="4"/>
</dbReference>
<proteinExistence type="predicted"/>
<feature type="domain" description="C2H2-type" evidence="10">
    <location>
        <begin position="116"/>
        <end position="143"/>
    </location>
</feature>
<dbReference type="AlphaFoldDB" id="A0A6A4XD25"/>
<dbReference type="SUPFAM" id="SSF57667">
    <property type="entry name" value="beta-beta-alpha zinc fingers"/>
    <property type="match status" value="2"/>
</dbReference>
<evidence type="ECO:0000256" key="6">
    <source>
        <dbReference type="ARBA" id="ARBA00023125"/>
    </source>
</evidence>
<name>A0A6A4XD25_AMPAM</name>
<dbReference type="Pfam" id="PF00096">
    <property type="entry name" value="zf-C2H2"/>
    <property type="match status" value="2"/>
</dbReference>
<protein>
    <submittedName>
        <fullName evidence="11">Zinc finger and SCAN domain-containing protein 2</fullName>
    </submittedName>
</protein>
<feature type="compositionally biased region" description="Acidic residues" evidence="9">
    <location>
        <begin position="288"/>
        <end position="302"/>
    </location>
</feature>
<accession>A0A6A4XD25</accession>
<dbReference type="FunFam" id="3.30.160.60:FF:000045">
    <property type="entry name" value="ZFP69 zinc finger protein B"/>
    <property type="match status" value="1"/>
</dbReference>
<dbReference type="PANTHER" id="PTHR24404:SF78">
    <property type="entry name" value="ZINC FINGER PROTEIN ZTF-16"/>
    <property type="match status" value="1"/>
</dbReference>
<dbReference type="PANTHER" id="PTHR24404">
    <property type="entry name" value="ZINC FINGER PROTEIN"/>
    <property type="match status" value="1"/>
</dbReference>
<sequence>MAAALAGEQLQPDDLSVRPGRRADSASPPPAPPTPFSQLSRLLQAGAAPEPPAPAAPLRCPTEHCTFETFSRAALEAHARGHDSRRLYECDVCQLRFTNGANLRRHRMRHTGFKPYECRACSKRFFRRDHLLEHMSTHAKAAGRRLPWQCPVCAKGFQRQIAMRAHYQNEHVREAAAGVQCRLCGYAAASAHALHAHLAAQHGLQVGAAPTPAPAPAHLLLAPLELRAEPESPPGSPRPSQVSPNSSTQASPGSPADPGPMAGPAPAVVKTEPREPPASAEEHQDQQEDREEEEEEGEDEEQRENGLAAGAPLQVRRAPGLQSTNVGAGPASEPAGGGGGSDRAPAPSQLRSLLQERRPTVGRASPAALLAGRRTTHLCTFCGILFPDQTLYFMHKGCHAENNPWKCNICSEVCHNVYEFNSHLLSQSHQ</sequence>
<evidence type="ECO:0000313" key="11">
    <source>
        <dbReference type="EMBL" id="KAF0312202.1"/>
    </source>
</evidence>
<evidence type="ECO:0000256" key="2">
    <source>
        <dbReference type="ARBA" id="ARBA00022723"/>
    </source>
</evidence>
<dbReference type="GO" id="GO:0006357">
    <property type="term" value="P:regulation of transcription by RNA polymerase II"/>
    <property type="evidence" value="ECO:0007669"/>
    <property type="project" value="TreeGrafter"/>
</dbReference>
<dbReference type="SMART" id="SM00355">
    <property type="entry name" value="ZnF_C2H2"/>
    <property type="match status" value="7"/>
</dbReference>
<feature type="compositionally biased region" description="Basic and acidic residues" evidence="9">
    <location>
        <begin position="271"/>
        <end position="287"/>
    </location>
</feature>
<evidence type="ECO:0000256" key="8">
    <source>
        <dbReference type="PROSITE-ProRule" id="PRU00042"/>
    </source>
</evidence>
<evidence type="ECO:0000313" key="12">
    <source>
        <dbReference type="Proteomes" id="UP000440578"/>
    </source>
</evidence>
<evidence type="ECO:0000259" key="10">
    <source>
        <dbReference type="PROSITE" id="PS50157"/>
    </source>
</evidence>
<keyword evidence="4 8" id="KW-0863">Zinc-finger</keyword>
<feature type="domain" description="C2H2-type" evidence="10">
    <location>
        <begin position="377"/>
        <end position="404"/>
    </location>
</feature>
<evidence type="ECO:0000256" key="9">
    <source>
        <dbReference type="SAM" id="MobiDB-lite"/>
    </source>
</evidence>
<dbReference type="GO" id="GO:0008270">
    <property type="term" value="F:zinc ion binding"/>
    <property type="evidence" value="ECO:0007669"/>
    <property type="project" value="UniProtKB-KW"/>
</dbReference>
<feature type="region of interest" description="Disordered" evidence="9">
    <location>
        <begin position="1"/>
        <end position="38"/>
    </location>
</feature>
<dbReference type="InterPro" id="IPR050589">
    <property type="entry name" value="Ikaros_C2H2-ZF"/>
</dbReference>
<comment type="subcellular location">
    <subcellularLocation>
        <location evidence="1">Nucleus</location>
    </subcellularLocation>
</comment>
<dbReference type="Pfam" id="PF12874">
    <property type="entry name" value="zf-met"/>
    <property type="match status" value="1"/>
</dbReference>
<feature type="domain" description="C2H2-type" evidence="10">
    <location>
        <begin position="148"/>
        <end position="176"/>
    </location>
</feature>
<keyword evidence="5" id="KW-0862">Zinc</keyword>
<evidence type="ECO:0000256" key="5">
    <source>
        <dbReference type="ARBA" id="ARBA00022833"/>
    </source>
</evidence>
<gene>
    <name evidence="11" type="primary">Zscan2_1</name>
    <name evidence="11" type="ORF">FJT64_017045</name>
</gene>
<evidence type="ECO:0000256" key="7">
    <source>
        <dbReference type="ARBA" id="ARBA00023242"/>
    </source>
</evidence>
<keyword evidence="12" id="KW-1185">Reference proteome</keyword>
<reference evidence="11 12" key="1">
    <citation type="submission" date="2019-07" db="EMBL/GenBank/DDBJ databases">
        <title>Draft genome assembly of a fouling barnacle, Amphibalanus amphitrite (Darwin, 1854): The first reference genome for Thecostraca.</title>
        <authorList>
            <person name="Kim W."/>
        </authorList>
    </citation>
    <scope>NUCLEOTIDE SEQUENCE [LARGE SCALE GENOMIC DNA]</scope>
    <source>
        <strain evidence="11">SNU_AA5</strain>
        <tissue evidence="11">Soma without cirri and trophi</tissue>
    </source>
</reference>
<comment type="caution">
    <text evidence="11">The sequence shown here is derived from an EMBL/GenBank/DDBJ whole genome shotgun (WGS) entry which is preliminary data.</text>
</comment>
<evidence type="ECO:0000256" key="3">
    <source>
        <dbReference type="ARBA" id="ARBA00022737"/>
    </source>
</evidence>
<dbReference type="PROSITE" id="PS00028">
    <property type="entry name" value="ZINC_FINGER_C2H2_1"/>
    <property type="match status" value="5"/>
</dbReference>
<feature type="domain" description="C2H2-type" evidence="10">
    <location>
        <begin position="88"/>
        <end position="115"/>
    </location>
</feature>
<keyword evidence="6" id="KW-0238">DNA-binding</keyword>
<organism evidence="11 12">
    <name type="scientific">Amphibalanus amphitrite</name>
    <name type="common">Striped barnacle</name>
    <name type="synonym">Balanus amphitrite</name>
    <dbReference type="NCBI Taxonomy" id="1232801"/>
    <lineage>
        <taxon>Eukaryota</taxon>
        <taxon>Metazoa</taxon>
        <taxon>Ecdysozoa</taxon>
        <taxon>Arthropoda</taxon>
        <taxon>Crustacea</taxon>
        <taxon>Multicrustacea</taxon>
        <taxon>Cirripedia</taxon>
        <taxon>Thoracica</taxon>
        <taxon>Thoracicalcarea</taxon>
        <taxon>Balanomorpha</taxon>
        <taxon>Balanoidea</taxon>
        <taxon>Balanidae</taxon>
        <taxon>Amphibalaninae</taxon>
        <taxon>Amphibalanus</taxon>
    </lineage>
</organism>
<dbReference type="InterPro" id="IPR036236">
    <property type="entry name" value="Znf_C2H2_sf"/>
</dbReference>
<keyword evidence="7" id="KW-0539">Nucleus</keyword>
<dbReference type="OrthoDB" id="5576026at2759"/>
<keyword evidence="2" id="KW-0479">Metal-binding</keyword>
<dbReference type="InterPro" id="IPR013087">
    <property type="entry name" value="Znf_C2H2_type"/>
</dbReference>
<dbReference type="Proteomes" id="UP000440578">
    <property type="component" value="Unassembled WGS sequence"/>
</dbReference>
<evidence type="ECO:0000256" key="1">
    <source>
        <dbReference type="ARBA" id="ARBA00004123"/>
    </source>
</evidence>
<dbReference type="GO" id="GO:0005634">
    <property type="term" value="C:nucleus"/>
    <property type="evidence" value="ECO:0007669"/>
    <property type="project" value="UniProtKB-SubCell"/>
</dbReference>